<organism evidence="3 4">
    <name type="scientific">Roseateles puraquae</name>
    <dbReference type="NCBI Taxonomy" id="431059"/>
    <lineage>
        <taxon>Bacteria</taxon>
        <taxon>Pseudomonadati</taxon>
        <taxon>Pseudomonadota</taxon>
        <taxon>Betaproteobacteria</taxon>
        <taxon>Burkholderiales</taxon>
        <taxon>Sphaerotilaceae</taxon>
        <taxon>Roseateles</taxon>
    </lineage>
</organism>
<evidence type="ECO:0000259" key="2">
    <source>
        <dbReference type="Pfam" id="PF14317"/>
    </source>
</evidence>
<keyword evidence="1" id="KW-0472">Membrane</keyword>
<feature type="domain" description="YcxB-like C-terminal" evidence="2">
    <location>
        <begin position="106"/>
        <end position="163"/>
    </location>
</feature>
<feature type="transmembrane region" description="Helical" evidence="1">
    <location>
        <begin position="34"/>
        <end position="53"/>
    </location>
</feature>
<keyword evidence="4" id="KW-1185">Reference proteome</keyword>
<dbReference type="InterPro" id="IPR025588">
    <property type="entry name" value="YcxB-like_C"/>
</dbReference>
<feature type="transmembrane region" description="Helical" evidence="1">
    <location>
        <begin position="65"/>
        <end position="88"/>
    </location>
</feature>
<dbReference type="EMBL" id="NISI01000006">
    <property type="protein sequence ID" value="OWR03227.1"/>
    <property type="molecule type" value="Genomic_DNA"/>
</dbReference>
<name>A0A254NA35_9BURK</name>
<comment type="caution">
    <text evidence="3">The sequence shown here is derived from an EMBL/GenBank/DDBJ whole genome shotgun (WGS) entry which is preliminary data.</text>
</comment>
<keyword evidence="1" id="KW-1133">Transmembrane helix</keyword>
<sequence>MPPQSLACPLQFVMRIQYDLKFTDVLLFQAFHQFLSPAVQGLYLLAAWFFWHAESSAGSPAADAAFMAIAAYALIWTVQFAFNALYLVSRKNGNVITRHAIELQLDGLAEETQLTRTFVQWAGIAKVVTRPGFVAVYISSQLAHVIPNRAFASSSERDAFLTAIRQSGRAV</sequence>
<gene>
    <name evidence="3" type="ORF">CDO81_16850</name>
</gene>
<dbReference type="Proteomes" id="UP000197446">
    <property type="component" value="Unassembled WGS sequence"/>
</dbReference>
<reference evidence="3 4" key="1">
    <citation type="journal article" date="2007" name="Int. J. Syst. Evol. Microbiol.">
        <title>Description of Pelomonas aquatica sp. nov. and Pelomonas puraquae sp. nov., isolated from industrial and haemodialysis water.</title>
        <authorList>
            <person name="Gomila M."/>
            <person name="Bowien B."/>
            <person name="Falsen E."/>
            <person name="Moore E.R."/>
            <person name="Lalucat J."/>
        </authorList>
    </citation>
    <scope>NUCLEOTIDE SEQUENCE [LARGE SCALE GENOMIC DNA]</scope>
    <source>
        <strain evidence="3 4">CCUG 52769</strain>
    </source>
</reference>
<keyword evidence="1" id="KW-0812">Transmembrane</keyword>
<dbReference type="Pfam" id="PF14317">
    <property type="entry name" value="YcxB"/>
    <property type="match status" value="1"/>
</dbReference>
<dbReference type="AlphaFoldDB" id="A0A254NA35"/>
<evidence type="ECO:0000313" key="3">
    <source>
        <dbReference type="EMBL" id="OWR03227.1"/>
    </source>
</evidence>
<protein>
    <recommendedName>
        <fullName evidence="2">YcxB-like C-terminal domain-containing protein</fullName>
    </recommendedName>
</protein>
<evidence type="ECO:0000256" key="1">
    <source>
        <dbReference type="SAM" id="Phobius"/>
    </source>
</evidence>
<proteinExistence type="predicted"/>
<accession>A0A254NA35</accession>
<evidence type="ECO:0000313" key="4">
    <source>
        <dbReference type="Proteomes" id="UP000197446"/>
    </source>
</evidence>